<comment type="catalytic activity">
    <reaction evidence="5">
        <text>a quinone + NADH + 5 H(+)(in) = a quinol + NAD(+) + 4 H(+)(out)</text>
        <dbReference type="Rhea" id="RHEA:57888"/>
        <dbReference type="ChEBI" id="CHEBI:15378"/>
        <dbReference type="ChEBI" id="CHEBI:24646"/>
        <dbReference type="ChEBI" id="CHEBI:57540"/>
        <dbReference type="ChEBI" id="CHEBI:57945"/>
        <dbReference type="ChEBI" id="CHEBI:132124"/>
    </reaction>
</comment>
<protein>
    <recommendedName>
        <fullName evidence="5">NADH-quinone oxidoreductase subunit H</fullName>
        <ecNumber evidence="5">7.1.1.-</ecNumber>
    </recommendedName>
    <alternativeName>
        <fullName evidence="5">NADH dehydrogenase I subunit H</fullName>
    </alternativeName>
    <alternativeName>
        <fullName evidence="5">NDH-1 subunit H</fullName>
    </alternativeName>
</protein>
<feature type="transmembrane region" description="Helical" evidence="5">
    <location>
        <begin position="279"/>
        <end position="301"/>
    </location>
</feature>
<feature type="transmembrane region" description="Helical" evidence="5">
    <location>
        <begin position="220"/>
        <end position="242"/>
    </location>
</feature>
<proteinExistence type="inferred from homology"/>
<evidence type="ECO:0000256" key="4">
    <source>
        <dbReference type="ARBA" id="ARBA00023136"/>
    </source>
</evidence>
<feature type="transmembrane region" description="Helical" evidence="5">
    <location>
        <begin position="176"/>
        <end position="200"/>
    </location>
</feature>
<dbReference type="EMBL" id="CABFUZ020000080">
    <property type="protein sequence ID" value="VVM05064.1"/>
    <property type="molecule type" value="Genomic_DNA"/>
</dbReference>
<feature type="transmembrane region" description="Helical" evidence="5">
    <location>
        <begin position="129"/>
        <end position="155"/>
    </location>
</feature>
<dbReference type="RefSeq" id="WP_142524495.1">
    <property type="nucleotide sequence ID" value="NZ_CABFUZ020000080.1"/>
</dbReference>
<name>A0A5E6M688_9BACT</name>
<dbReference type="EC" id="7.1.1.-" evidence="5"/>
<comment type="similarity">
    <text evidence="5 6">Belongs to the complex I subunit 1 family.</text>
</comment>
<evidence type="ECO:0000256" key="5">
    <source>
        <dbReference type="HAMAP-Rule" id="MF_01350"/>
    </source>
</evidence>
<dbReference type="PANTHER" id="PTHR11432">
    <property type="entry name" value="NADH DEHYDROGENASE SUBUNIT 1"/>
    <property type="match status" value="1"/>
</dbReference>
<keyword evidence="5" id="KW-1003">Cell membrane</keyword>
<comment type="subcellular location">
    <subcellularLocation>
        <location evidence="5 6">Cell membrane</location>
        <topology evidence="5 6">Multi-pass membrane protein</topology>
    </subcellularLocation>
    <subcellularLocation>
        <location evidence="1">Membrane</location>
        <topology evidence="1">Multi-pass membrane protein</topology>
    </subcellularLocation>
</comment>
<keyword evidence="5" id="KW-0830">Ubiquinone</keyword>
<organism evidence="7 8">
    <name type="scientific">Methylacidimicrobium cyclopophantes</name>
    <dbReference type="NCBI Taxonomy" id="1041766"/>
    <lineage>
        <taxon>Bacteria</taxon>
        <taxon>Pseudomonadati</taxon>
        <taxon>Verrucomicrobiota</taxon>
        <taxon>Methylacidimicrobium</taxon>
    </lineage>
</organism>
<dbReference type="AlphaFoldDB" id="A0A5E6M688"/>
<evidence type="ECO:0000256" key="2">
    <source>
        <dbReference type="ARBA" id="ARBA00022692"/>
    </source>
</evidence>
<dbReference type="GO" id="GO:0009060">
    <property type="term" value="P:aerobic respiration"/>
    <property type="evidence" value="ECO:0007669"/>
    <property type="project" value="TreeGrafter"/>
</dbReference>
<sequence>MVSTLTVFVISTLVKILLVVGVLLGLVAYAVLAERKVSAAMQDRIGPNRVGLPFLQARLMGLGQPLADAFKLMLKEQFVPGHVRGFYYNLAPILAFLPALLAICVIPFAGVDPIRLPGLSVPIPQPGVIANVGIGALLLFAVTSLGVYGIVLAGWSSNSKYAFLGGIRSSAQMISYEVALGFSAIPIFLISGGLSLPQIVDFQIERGWFLFPFVGKQIDWHLLLFWPSLLISSLIFLVTLFAETNRAPFDLPESEQELVGGYNTEYGGMRFGMFFLGEYAALISASGLFVTLFLGGWSLPFGWLSTSSSLGTFLLQALVFLVKVCALVFFFMWIRWTLPRFRYDQVMTLGWKFLLPISMVNIVVVAILLAVFGGTP</sequence>
<dbReference type="GO" id="GO:0003954">
    <property type="term" value="F:NADH dehydrogenase activity"/>
    <property type="evidence" value="ECO:0007669"/>
    <property type="project" value="TreeGrafter"/>
</dbReference>
<keyword evidence="5" id="KW-1278">Translocase</keyword>
<dbReference type="Proteomes" id="UP000381693">
    <property type="component" value="Unassembled WGS sequence"/>
</dbReference>
<dbReference type="OrthoDB" id="9803734at2"/>
<evidence type="ECO:0000313" key="8">
    <source>
        <dbReference type="Proteomes" id="UP000381693"/>
    </source>
</evidence>
<dbReference type="InterPro" id="IPR001694">
    <property type="entry name" value="NADH_UbQ_OxRdtase_su1/FPO"/>
</dbReference>
<keyword evidence="2 5" id="KW-0812">Transmembrane</keyword>
<gene>
    <name evidence="5 7" type="primary">nuoH</name>
    <name evidence="7" type="ORF">MAMC_00386</name>
</gene>
<feature type="transmembrane region" description="Helical" evidence="5">
    <location>
        <begin position="353"/>
        <end position="373"/>
    </location>
</feature>
<dbReference type="InterPro" id="IPR018086">
    <property type="entry name" value="NADH_UbQ_OxRdtase_su1_CS"/>
</dbReference>
<dbReference type="PANTHER" id="PTHR11432:SF3">
    <property type="entry name" value="NADH-UBIQUINONE OXIDOREDUCTASE CHAIN 1"/>
    <property type="match status" value="1"/>
</dbReference>
<comment type="caution">
    <text evidence="7">The sequence shown here is derived from an EMBL/GenBank/DDBJ whole genome shotgun (WGS) entry which is preliminary data.</text>
</comment>
<dbReference type="HAMAP" id="MF_01350">
    <property type="entry name" value="NDH1_NuoH"/>
    <property type="match status" value="1"/>
</dbReference>
<evidence type="ECO:0000256" key="6">
    <source>
        <dbReference type="RuleBase" id="RU000471"/>
    </source>
</evidence>
<keyword evidence="3 5" id="KW-1133">Transmembrane helix</keyword>
<accession>A0A5E6M688</accession>
<dbReference type="PROSITE" id="PS00668">
    <property type="entry name" value="COMPLEX1_ND1_2"/>
    <property type="match status" value="1"/>
</dbReference>
<dbReference type="GO" id="GO:0005886">
    <property type="term" value="C:plasma membrane"/>
    <property type="evidence" value="ECO:0007669"/>
    <property type="project" value="UniProtKB-SubCell"/>
</dbReference>
<feature type="transmembrane region" description="Helical" evidence="5">
    <location>
        <begin position="6"/>
        <end position="32"/>
    </location>
</feature>
<evidence type="ECO:0000256" key="3">
    <source>
        <dbReference type="ARBA" id="ARBA00022989"/>
    </source>
</evidence>
<keyword evidence="5 6" id="KW-0520">NAD</keyword>
<dbReference type="GO" id="GO:0016655">
    <property type="term" value="F:oxidoreductase activity, acting on NAD(P)H, quinone or similar compound as acceptor"/>
    <property type="evidence" value="ECO:0007669"/>
    <property type="project" value="UniProtKB-UniRule"/>
</dbReference>
<keyword evidence="5" id="KW-0874">Quinone</keyword>
<comment type="subunit">
    <text evidence="5">NDH-1 is composed of 14 different subunits. Subunits NuoA, H, J, K, L, M, N constitute the membrane sector of the complex.</text>
</comment>
<evidence type="ECO:0000256" key="1">
    <source>
        <dbReference type="ARBA" id="ARBA00004141"/>
    </source>
</evidence>
<comment type="function">
    <text evidence="5">NDH-1 shuttles electrons from NADH, via FMN and iron-sulfur (Fe-S) centers, to quinones in the respiratory chain. The immediate electron acceptor for the enzyme in this species is believed to be ubiquinone. Couples the redox reaction to proton translocation (for every two electrons transferred, four hydrogen ions are translocated across the cytoplasmic membrane), and thus conserves the redox energy in a proton gradient. This subunit may bind ubiquinone.</text>
</comment>
<keyword evidence="8" id="KW-1185">Reference proteome</keyword>
<reference evidence="7" key="1">
    <citation type="submission" date="2019-09" db="EMBL/GenBank/DDBJ databases">
        <authorList>
            <person name="Cremers G."/>
        </authorList>
    </citation>
    <scope>NUCLEOTIDE SEQUENCE [LARGE SCALE GENOMIC DNA]</scope>
    <source>
        <strain evidence="7">3B</strain>
    </source>
</reference>
<keyword evidence="4 5" id="KW-0472">Membrane</keyword>
<dbReference type="GO" id="GO:0048038">
    <property type="term" value="F:quinone binding"/>
    <property type="evidence" value="ECO:0007669"/>
    <property type="project" value="UniProtKB-KW"/>
</dbReference>
<feature type="transmembrane region" description="Helical" evidence="5">
    <location>
        <begin position="313"/>
        <end position="333"/>
    </location>
</feature>
<feature type="transmembrane region" description="Helical" evidence="5">
    <location>
        <begin position="86"/>
        <end position="109"/>
    </location>
</feature>
<evidence type="ECO:0000313" key="7">
    <source>
        <dbReference type="EMBL" id="VVM05064.1"/>
    </source>
</evidence>
<dbReference type="PROSITE" id="PS00667">
    <property type="entry name" value="COMPLEX1_ND1_1"/>
    <property type="match status" value="1"/>
</dbReference>
<dbReference type="Pfam" id="PF00146">
    <property type="entry name" value="NADHdh"/>
    <property type="match status" value="1"/>
</dbReference>